<evidence type="ECO:0000256" key="3">
    <source>
        <dbReference type="ARBA" id="ARBA00022448"/>
    </source>
</evidence>
<sequence length="774" mass="85725">MDPEAGSVTRESRLKIYRTTLCLAYQSFGVVYGDLSTSPIYVYKSTFSGRLSLHEEDDEILGVLSLVFWTLTLIPLCKYIIFVLGADDNGEGGTFALYSLLCRRAKLGLLSASDAPDDDISAYNSGLPRKETVASSILKEFFDKYQSSRIVLLLLVLLGTSMVIGDGILTPSMSVLSAVNGIKIKATGLHDNYTVLIACVILVGLFELQHVGTRRVGFLFAPILLAWLFCISVVGIYNIIHWNPRVISALSPYYVYNFFKKTGKDGWSSLGGIVLCVTGLSITPQDKPILFKVILIRIMNIPSFNLSGAEAMFADLGHFSQLSIRIAFTVVVYPCLILAYMGEAAYLSKHKVDLQRSFYKSIPEVVFWPVFIIATLATVVGSQAIISATFSIISQCRALKCFPRVRVIHTSNHIHGQIYIPEVNWILMVLCLAVVAGYRDTDMIGNAYGLAVITVMLVTTCLMFLVIVLVWKRNILGAVAFVIVFGSLEMSYFSACLAKVHKGGWFPLIFSLIVLSTMCIWHYGTLKKHSYESHNKVSLDMLLSMGPNLGINRVPGIGLIYSNVTTGVPPMFTHFVTNFPAFHRILIFVTIRSLTVPKVPLNQRYVISRIGPAEFRLFQCVVRYGYKDERKDSHDFESRLIETVAEFLQSGSDDSEVRALGMEFGLNQQQSSPPVDVAALGLENGISSRASKRTVRFRGVGCSKELEDLTEAKESGLAYMMGSTCILASETSSYLKKFVINIVYGFLRQNCRHPATALGIPHTSLIEVGMVYRV</sequence>
<evidence type="ECO:0000256" key="5">
    <source>
        <dbReference type="ARBA" id="ARBA00022692"/>
    </source>
</evidence>
<comment type="similarity">
    <text evidence="2">Belongs to the HAK/KUP transporter (TC 2.A.72.3) family.</text>
</comment>
<evidence type="ECO:0000256" key="2">
    <source>
        <dbReference type="ARBA" id="ARBA00008440"/>
    </source>
</evidence>
<dbReference type="Proteomes" id="UP000026915">
    <property type="component" value="Chromosome 6"/>
</dbReference>
<feature type="domain" description="K+ potassium transporter integral membrane" evidence="11">
    <location>
        <begin position="306"/>
        <end position="543"/>
    </location>
</feature>
<evidence type="ECO:0000256" key="1">
    <source>
        <dbReference type="ARBA" id="ARBA00004651"/>
    </source>
</evidence>
<keyword evidence="6" id="KW-0630">Potassium</keyword>
<evidence type="ECO:0000256" key="6">
    <source>
        <dbReference type="ARBA" id="ARBA00022958"/>
    </source>
</evidence>
<feature type="transmembrane region" description="Helical" evidence="10">
    <location>
        <begin position="475"/>
        <end position="493"/>
    </location>
</feature>
<keyword evidence="3" id="KW-0813">Transport</keyword>
<feature type="transmembrane region" description="Helical" evidence="10">
    <location>
        <begin position="150"/>
        <end position="169"/>
    </location>
</feature>
<dbReference type="Gramene" id="EOY27462">
    <property type="protein sequence ID" value="EOY27462"/>
    <property type="gene ID" value="TCM_029308"/>
</dbReference>
<dbReference type="PANTHER" id="PTHR30540">
    <property type="entry name" value="OSMOTIC STRESS POTASSIUM TRANSPORTER"/>
    <property type="match status" value="1"/>
</dbReference>
<evidence type="ECO:0000256" key="10">
    <source>
        <dbReference type="SAM" id="Phobius"/>
    </source>
</evidence>
<evidence type="ECO:0000259" key="11">
    <source>
        <dbReference type="Pfam" id="PF02705"/>
    </source>
</evidence>
<dbReference type="GO" id="GO:0005886">
    <property type="term" value="C:plasma membrane"/>
    <property type="evidence" value="ECO:0007669"/>
    <property type="project" value="UniProtKB-SubCell"/>
</dbReference>
<feature type="transmembrane region" description="Helical" evidence="10">
    <location>
        <begin position="60"/>
        <end position="81"/>
    </location>
</feature>
<dbReference type="InterPro" id="IPR053952">
    <property type="entry name" value="K_trans_C"/>
</dbReference>
<protein>
    <submittedName>
        <fullName evidence="13">Potassium transporter 1 isoform 3</fullName>
    </submittedName>
</protein>
<reference evidence="13 14" key="1">
    <citation type="journal article" date="2013" name="Genome Biol.">
        <title>The genome sequence of the most widely cultivated cacao type and its use to identify candidate genes regulating pod color.</title>
        <authorList>
            <person name="Motamayor J.C."/>
            <person name="Mockaitis K."/>
            <person name="Schmutz J."/>
            <person name="Haiminen N."/>
            <person name="Iii D.L."/>
            <person name="Cornejo O."/>
            <person name="Findley S.D."/>
            <person name="Zheng P."/>
            <person name="Utro F."/>
            <person name="Royaert S."/>
            <person name="Saski C."/>
            <person name="Jenkins J."/>
            <person name="Podicheti R."/>
            <person name="Zhao M."/>
            <person name="Scheffler B.E."/>
            <person name="Stack J.C."/>
            <person name="Feltus F.A."/>
            <person name="Mustiga G.M."/>
            <person name="Amores F."/>
            <person name="Phillips W."/>
            <person name="Marelli J.P."/>
            <person name="May G.D."/>
            <person name="Shapiro H."/>
            <person name="Ma J."/>
            <person name="Bustamante C.D."/>
            <person name="Schnell R.J."/>
            <person name="Main D."/>
            <person name="Gilbert D."/>
            <person name="Parida L."/>
            <person name="Kuhn D.N."/>
        </authorList>
    </citation>
    <scope>NUCLEOTIDE SEQUENCE [LARGE SCALE GENOMIC DNA]</scope>
    <source>
        <strain evidence="14">cv. Matina 1-6</strain>
    </source>
</reference>
<dbReference type="InterPro" id="IPR003855">
    <property type="entry name" value="K+_transporter"/>
</dbReference>
<feature type="transmembrane region" description="Helical" evidence="10">
    <location>
        <begin position="189"/>
        <end position="206"/>
    </location>
</feature>
<dbReference type="Pfam" id="PF22776">
    <property type="entry name" value="K_trans_C"/>
    <property type="match status" value="1"/>
</dbReference>
<dbReference type="PANTHER" id="PTHR30540:SF88">
    <property type="entry name" value="POTASSIUM TRANSPORTER 13-RELATED"/>
    <property type="match status" value="1"/>
</dbReference>
<feature type="transmembrane region" description="Helical" evidence="10">
    <location>
        <begin position="366"/>
        <end position="394"/>
    </location>
</feature>
<dbReference type="EMBL" id="CM001884">
    <property type="protein sequence ID" value="EOY27462.1"/>
    <property type="molecule type" value="Genomic_DNA"/>
</dbReference>
<evidence type="ECO:0000259" key="12">
    <source>
        <dbReference type="Pfam" id="PF22776"/>
    </source>
</evidence>
<gene>
    <name evidence="13" type="ORF">TCM_029308</name>
</gene>
<feature type="transmembrane region" description="Helical" evidence="10">
    <location>
        <begin position="505"/>
        <end position="524"/>
    </location>
</feature>
<accession>A0A061GE73</accession>
<evidence type="ECO:0000256" key="9">
    <source>
        <dbReference type="ARBA" id="ARBA00023136"/>
    </source>
</evidence>
<keyword evidence="14" id="KW-1185">Reference proteome</keyword>
<dbReference type="InterPro" id="IPR053951">
    <property type="entry name" value="K_trans_N"/>
</dbReference>
<organism evidence="13 14">
    <name type="scientific">Theobroma cacao</name>
    <name type="common">Cacao</name>
    <name type="synonym">Cocoa</name>
    <dbReference type="NCBI Taxonomy" id="3641"/>
    <lineage>
        <taxon>Eukaryota</taxon>
        <taxon>Viridiplantae</taxon>
        <taxon>Streptophyta</taxon>
        <taxon>Embryophyta</taxon>
        <taxon>Tracheophyta</taxon>
        <taxon>Spermatophyta</taxon>
        <taxon>Magnoliopsida</taxon>
        <taxon>eudicotyledons</taxon>
        <taxon>Gunneridae</taxon>
        <taxon>Pentapetalae</taxon>
        <taxon>rosids</taxon>
        <taxon>malvids</taxon>
        <taxon>Malvales</taxon>
        <taxon>Malvaceae</taxon>
        <taxon>Byttnerioideae</taxon>
        <taxon>Theobroma</taxon>
    </lineage>
</organism>
<feature type="transmembrane region" description="Helical" evidence="10">
    <location>
        <begin position="218"/>
        <end position="240"/>
    </location>
</feature>
<evidence type="ECO:0000256" key="7">
    <source>
        <dbReference type="ARBA" id="ARBA00022989"/>
    </source>
</evidence>
<feature type="domain" description="K+ potassium transporter integral membrane" evidence="11">
    <location>
        <begin position="23"/>
        <end position="279"/>
    </location>
</feature>
<dbReference type="GO" id="GO:0015079">
    <property type="term" value="F:potassium ion transmembrane transporter activity"/>
    <property type="evidence" value="ECO:0007669"/>
    <property type="project" value="InterPro"/>
</dbReference>
<feature type="transmembrane region" description="Helical" evidence="10">
    <location>
        <begin position="414"/>
        <end position="435"/>
    </location>
</feature>
<name>A0A061GE73_THECC</name>
<keyword evidence="7 10" id="KW-1133">Transmembrane helix</keyword>
<evidence type="ECO:0000256" key="4">
    <source>
        <dbReference type="ARBA" id="ARBA00022538"/>
    </source>
</evidence>
<feature type="transmembrane region" description="Helical" evidence="10">
    <location>
        <begin position="447"/>
        <end position="469"/>
    </location>
</feature>
<evidence type="ECO:0000313" key="14">
    <source>
        <dbReference type="Proteomes" id="UP000026915"/>
    </source>
</evidence>
<dbReference type="AlphaFoldDB" id="A0A061GE73"/>
<comment type="subcellular location">
    <subcellularLocation>
        <location evidence="1">Cell membrane</location>
        <topology evidence="1">Multi-pass membrane protein</topology>
    </subcellularLocation>
</comment>
<proteinExistence type="inferred from homology"/>
<evidence type="ECO:0000313" key="13">
    <source>
        <dbReference type="EMBL" id="EOY27462.1"/>
    </source>
</evidence>
<feature type="domain" description="K+ potassium transporter C-terminal" evidence="12">
    <location>
        <begin position="555"/>
        <end position="773"/>
    </location>
</feature>
<keyword evidence="9 10" id="KW-0472">Membrane</keyword>
<keyword evidence="5 10" id="KW-0812">Transmembrane</keyword>
<evidence type="ECO:0000256" key="8">
    <source>
        <dbReference type="ARBA" id="ARBA00023065"/>
    </source>
</evidence>
<keyword evidence="4" id="KW-0633">Potassium transport</keyword>
<feature type="transmembrane region" description="Helical" evidence="10">
    <location>
        <begin position="326"/>
        <end position="346"/>
    </location>
</feature>
<keyword evidence="8" id="KW-0406">Ion transport</keyword>
<dbReference type="Pfam" id="PF02705">
    <property type="entry name" value="K_trans"/>
    <property type="match status" value="2"/>
</dbReference>